<feature type="non-terminal residue" evidence="2">
    <location>
        <position position="1"/>
    </location>
</feature>
<dbReference type="SUPFAM" id="SSF47823">
    <property type="entry name" value="lambda integrase-like, N-terminal domain"/>
    <property type="match status" value="1"/>
</dbReference>
<dbReference type="PANTHER" id="PTHR34605:SF3">
    <property type="entry name" value="P CELL-TYPE AGGLUTINATION PROTEIN MAP4-LIKE-RELATED"/>
    <property type="match status" value="1"/>
</dbReference>
<dbReference type="OrthoDB" id="3941369at2759"/>
<evidence type="ECO:0000256" key="1">
    <source>
        <dbReference type="ARBA" id="ARBA00023125"/>
    </source>
</evidence>
<dbReference type="InterPro" id="IPR052925">
    <property type="entry name" value="Phage_Integrase-like_Recomb"/>
</dbReference>
<dbReference type="InterPro" id="IPR013762">
    <property type="entry name" value="Integrase-like_cat_sf"/>
</dbReference>
<gene>
    <name evidence="2" type="ORF">K402DRAFT_344006</name>
</gene>
<keyword evidence="1" id="KW-0238">DNA-binding</keyword>
<organism evidence="2 3">
    <name type="scientific">Aulographum hederae CBS 113979</name>
    <dbReference type="NCBI Taxonomy" id="1176131"/>
    <lineage>
        <taxon>Eukaryota</taxon>
        <taxon>Fungi</taxon>
        <taxon>Dikarya</taxon>
        <taxon>Ascomycota</taxon>
        <taxon>Pezizomycotina</taxon>
        <taxon>Dothideomycetes</taxon>
        <taxon>Pleosporomycetidae</taxon>
        <taxon>Aulographales</taxon>
        <taxon>Aulographaceae</taxon>
    </lineage>
</organism>
<dbReference type="PANTHER" id="PTHR34605">
    <property type="entry name" value="PHAGE_INTEGRASE DOMAIN-CONTAINING PROTEIN"/>
    <property type="match status" value="1"/>
</dbReference>
<dbReference type="AlphaFoldDB" id="A0A6G1GIJ3"/>
<dbReference type="Gene3D" id="1.10.443.10">
    <property type="entry name" value="Intergrase catalytic core"/>
    <property type="match status" value="1"/>
</dbReference>
<dbReference type="Proteomes" id="UP000800041">
    <property type="component" value="Unassembled WGS sequence"/>
</dbReference>
<dbReference type="EMBL" id="ML977238">
    <property type="protein sequence ID" value="KAF1980634.1"/>
    <property type="molecule type" value="Genomic_DNA"/>
</dbReference>
<evidence type="ECO:0000313" key="3">
    <source>
        <dbReference type="Proteomes" id="UP000800041"/>
    </source>
</evidence>
<keyword evidence="3" id="KW-1185">Reference proteome</keyword>
<evidence type="ECO:0000313" key="2">
    <source>
        <dbReference type="EMBL" id="KAF1980634.1"/>
    </source>
</evidence>
<accession>A0A6G1GIJ3</accession>
<protein>
    <submittedName>
        <fullName evidence="2">Uncharacterized protein</fullName>
    </submittedName>
</protein>
<dbReference type="GO" id="GO:0015074">
    <property type="term" value="P:DNA integration"/>
    <property type="evidence" value="ECO:0007669"/>
    <property type="project" value="InterPro"/>
</dbReference>
<sequence length="450" mass="49737">IYNEITKALGVPQNETKNTVGTVVDVLGFRIDTQKMETRLSPEKQARALSSLQLVLKHNSITRKQAETLAGYLAWCAHVIRLGRSYSRSLWEFISSWPDSRGTDWEPYAASLPQSSALSAAHSSPKSINVYEMEAIALAFSRWAPLWQQSSVCVHTDSQVVHNGLQKTVLQGEANTPLPIRSWESFCALHGKRPYPAQIYDLGEWIAQRAFGNSQPGMSRVKGETLRAYVAAIRSAHVDRNHSIAVFESPLINRLVAGAVNISPSRRREKMPVTRDILEKVVTLRGSQIEATADAAFTLAFAGFLRMGEITYTKAEVENRTEFHSAKATRGDVVIGQEGLTLRLKASKTDRQRHGVHIAIARTGGLVCPVSAMEKLLSLDLQPPNAPLFNLNGNPFTPAAAHSGCSYQQLQQLGRWNSEAFHAYIRHALPDRHALNLKFQRGKGKSQGLG</sequence>
<dbReference type="Gene3D" id="1.10.150.130">
    <property type="match status" value="1"/>
</dbReference>
<dbReference type="InterPro" id="IPR010998">
    <property type="entry name" value="Integrase_recombinase_N"/>
</dbReference>
<proteinExistence type="predicted"/>
<dbReference type="GO" id="GO:0003677">
    <property type="term" value="F:DNA binding"/>
    <property type="evidence" value="ECO:0007669"/>
    <property type="project" value="UniProtKB-KW"/>
</dbReference>
<reference evidence="2" key="1">
    <citation type="journal article" date="2020" name="Stud. Mycol.">
        <title>101 Dothideomycetes genomes: a test case for predicting lifestyles and emergence of pathogens.</title>
        <authorList>
            <person name="Haridas S."/>
            <person name="Albert R."/>
            <person name="Binder M."/>
            <person name="Bloem J."/>
            <person name="Labutti K."/>
            <person name="Salamov A."/>
            <person name="Andreopoulos B."/>
            <person name="Baker S."/>
            <person name="Barry K."/>
            <person name="Bills G."/>
            <person name="Bluhm B."/>
            <person name="Cannon C."/>
            <person name="Castanera R."/>
            <person name="Culley D."/>
            <person name="Daum C."/>
            <person name="Ezra D."/>
            <person name="Gonzalez J."/>
            <person name="Henrissat B."/>
            <person name="Kuo A."/>
            <person name="Liang C."/>
            <person name="Lipzen A."/>
            <person name="Lutzoni F."/>
            <person name="Magnuson J."/>
            <person name="Mondo S."/>
            <person name="Nolan M."/>
            <person name="Ohm R."/>
            <person name="Pangilinan J."/>
            <person name="Park H.-J."/>
            <person name="Ramirez L."/>
            <person name="Alfaro M."/>
            <person name="Sun H."/>
            <person name="Tritt A."/>
            <person name="Yoshinaga Y."/>
            <person name="Zwiers L.-H."/>
            <person name="Turgeon B."/>
            <person name="Goodwin S."/>
            <person name="Spatafora J."/>
            <person name="Crous P."/>
            <person name="Grigoriev I."/>
        </authorList>
    </citation>
    <scope>NUCLEOTIDE SEQUENCE</scope>
    <source>
        <strain evidence="2">CBS 113979</strain>
    </source>
</reference>
<dbReference type="GO" id="GO:0006310">
    <property type="term" value="P:DNA recombination"/>
    <property type="evidence" value="ECO:0007669"/>
    <property type="project" value="InterPro"/>
</dbReference>
<name>A0A6G1GIJ3_9PEZI</name>